<gene>
    <name evidence="2" type="ORF">CLOSYM_00613</name>
</gene>
<feature type="transmembrane region" description="Helical" evidence="1">
    <location>
        <begin position="38"/>
        <end position="61"/>
    </location>
</feature>
<comment type="caution">
    <text evidence="2">The sequence shown here is derived from an EMBL/GenBank/DDBJ whole genome shotgun (WGS) entry which is preliminary data.</text>
</comment>
<evidence type="ECO:0000256" key="1">
    <source>
        <dbReference type="SAM" id="Phobius"/>
    </source>
</evidence>
<dbReference type="Pfam" id="PF03616">
    <property type="entry name" value="Glt_symporter"/>
    <property type="match status" value="1"/>
</dbReference>
<proteinExistence type="predicted"/>
<feature type="transmembrane region" description="Helical" evidence="1">
    <location>
        <begin position="421"/>
        <end position="442"/>
    </location>
</feature>
<keyword evidence="1" id="KW-0472">Membrane</keyword>
<feature type="transmembrane region" description="Helical" evidence="1">
    <location>
        <begin position="73"/>
        <end position="90"/>
    </location>
</feature>
<dbReference type="PANTHER" id="PTHR36178:SF1">
    <property type="entry name" value="SODIUM_GLUTAMATE SYMPORTER"/>
    <property type="match status" value="1"/>
</dbReference>
<sequence length="468" mass="49885">MGMSEIARVLYDLGILSILLLLGVFLRKKVRFLQNLYIPASLLGGFCGLMLGPQILGSFAPFSLPIGGTISKWPGMLVNIVLGVSFFGSAQNKNFGKTALSAVTVGGIAHQAQVVAGLIVTIIMMTFYTDLPLAFGLTPVFGFHGGHGTANAAGAALEAAGWADGVSVSNTMATAGLLSGIIIGMLIINIGVRRGYAKLVSKPQDISRSIKEGIVPKEERRSIGSGVTYNDALDPLALQLAFVGIILLMAHGLSVGLVAIHPILSNVPEFACAMVSGAFLSFVMKKMGIGDYIDRATISRISGVALDFLVCSAIATLSIKVFALYLVPMVVTIAVVVLVNLFVNFYFSWKVFDEDWFERALGSYGLESGVLATGLMLLRVVDPEFKTSGQESAAASAALCYPWSLPYIMFMPAFAFAASKWTILGISVALLVVFLIIARVCFWHPERKLSDILSGKSSRPVQNQDALK</sequence>
<organism evidence="2 3">
    <name type="scientific">[Clostridium] symbiosum ATCC 14940</name>
    <dbReference type="NCBI Taxonomy" id="411472"/>
    <lineage>
        <taxon>Bacteria</taxon>
        <taxon>Bacillati</taxon>
        <taxon>Bacillota</taxon>
        <taxon>Clostridia</taxon>
        <taxon>Lachnospirales</taxon>
        <taxon>Lachnospiraceae</taxon>
        <taxon>Otoolea</taxon>
    </lineage>
</organism>
<feature type="transmembrane region" description="Helical" evidence="1">
    <location>
        <begin position="102"/>
        <end position="128"/>
    </location>
</feature>
<keyword evidence="1" id="KW-1133">Transmembrane helix</keyword>
<name>A0ABC9U2S2_CLOSY</name>
<evidence type="ECO:0000313" key="2">
    <source>
        <dbReference type="EMBL" id="ERI79904.1"/>
    </source>
</evidence>
<dbReference type="AlphaFoldDB" id="A0ABC9U2S2"/>
<feature type="transmembrane region" description="Helical" evidence="1">
    <location>
        <begin position="240"/>
        <end position="261"/>
    </location>
</feature>
<dbReference type="PANTHER" id="PTHR36178">
    <property type="entry name" value="SLR0625 PROTEIN"/>
    <property type="match status" value="1"/>
</dbReference>
<keyword evidence="1" id="KW-0812">Transmembrane</keyword>
<evidence type="ECO:0000313" key="3">
    <source>
        <dbReference type="Proteomes" id="UP000016491"/>
    </source>
</evidence>
<dbReference type="InterPro" id="IPR004445">
    <property type="entry name" value="GltS"/>
</dbReference>
<dbReference type="Proteomes" id="UP000016491">
    <property type="component" value="Unassembled WGS sequence"/>
</dbReference>
<feature type="transmembrane region" description="Helical" evidence="1">
    <location>
        <begin position="172"/>
        <end position="192"/>
    </location>
</feature>
<feature type="transmembrane region" description="Helical" evidence="1">
    <location>
        <begin position="393"/>
        <end position="415"/>
    </location>
</feature>
<feature type="transmembrane region" description="Helical" evidence="1">
    <location>
        <begin position="6"/>
        <end position="26"/>
    </location>
</feature>
<reference evidence="2 3" key="1">
    <citation type="submission" date="2013-07" db="EMBL/GenBank/DDBJ databases">
        <authorList>
            <person name="Weinstock G."/>
            <person name="Sodergren E."/>
            <person name="Wylie T."/>
            <person name="Fulton L."/>
            <person name="Fulton R."/>
            <person name="Fronick C."/>
            <person name="O'Laughlin M."/>
            <person name="Godfrey J."/>
            <person name="Miner T."/>
            <person name="Herter B."/>
            <person name="Appelbaum E."/>
            <person name="Cordes M."/>
            <person name="Lek S."/>
            <person name="Wollam A."/>
            <person name="Pepin K.H."/>
            <person name="Palsikar V.B."/>
            <person name="Mitreva M."/>
            <person name="Wilson R.K."/>
        </authorList>
    </citation>
    <scope>NUCLEOTIDE SEQUENCE [LARGE SCALE GENOMIC DNA]</scope>
    <source>
        <strain evidence="2 3">ATCC 14940</strain>
    </source>
</reference>
<dbReference type="EMBL" id="AWSU01000046">
    <property type="protein sequence ID" value="ERI79904.1"/>
    <property type="molecule type" value="Genomic_DNA"/>
</dbReference>
<accession>A0ABC9U2S2</accession>
<protein>
    <submittedName>
        <fullName evidence="2">Sodium/glutamate symporter</fullName>
    </submittedName>
</protein>
<feature type="transmembrane region" description="Helical" evidence="1">
    <location>
        <begin position="322"/>
        <end position="349"/>
    </location>
</feature>
<feature type="transmembrane region" description="Helical" evidence="1">
    <location>
        <begin position="267"/>
        <end position="284"/>
    </location>
</feature>